<sequence length="94" mass="10714">MAFIKVVMALFILMNQDHHNANPLKPLTSLFLAISLERGKAILMATEMSRLLWSHLLFHFSSQSGRLNILIQLKILAFSRILLDINLPKALNVF</sequence>
<accession>A0AA36B3I2</accession>
<gene>
    <name evidence="1" type="ORF">OCTVUL_1B016652</name>
</gene>
<organism evidence="1 2">
    <name type="scientific">Octopus vulgaris</name>
    <name type="common">Common octopus</name>
    <dbReference type="NCBI Taxonomy" id="6645"/>
    <lineage>
        <taxon>Eukaryota</taxon>
        <taxon>Metazoa</taxon>
        <taxon>Spiralia</taxon>
        <taxon>Lophotrochozoa</taxon>
        <taxon>Mollusca</taxon>
        <taxon>Cephalopoda</taxon>
        <taxon>Coleoidea</taxon>
        <taxon>Octopodiformes</taxon>
        <taxon>Octopoda</taxon>
        <taxon>Incirrata</taxon>
        <taxon>Octopodidae</taxon>
        <taxon>Octopus</taxon>
    </lineage>
</organism>
<name>A0AA36B3I2_OCTVU</name>
<evidence type="ECO:0000313" key="1">
    <source>
        <dbReference type="EMBL" id="CAI9726689.1"/>
    </source>
</evidence>
<reference evidence="1" key="1">
    <citation type="submission" date="2023-08" db="EMBL/GenBank/DDBJ databases">
        <authorList>
            <person name="Alioto T."/>
            <person name="Alioto T."/>
            <person name="Gomez Garrido J."/>
        </authorList>
    </citation>
    <scope>NUCLEOTIDE SEQUENCE</scope>
</reference>
<evidence type="ECO:0000313" key="2">
    <source>
        <dbReference type="Proteomes" id="UP001162480"/>
    </source>
</evidence>
<proteinExistence type="predicted"/>
<dbReference type="Proteomes" id="UP001162480">
    <property type="component" value="Chromosome 8"/>
</dbReference>
<dbReference type="EMBL" id="OX597821">
    <property type="protein sequence ID" value="CAI9726689.1"/>
    <property type="molecule type" value="Genomic_DNA"/>
</dbReference>
<dbReference type="AlphaFoldDB" id="A0AA36B3I2"/>
<keyword evidence="2" id="KW-1185">Reference proteome</keyword>
<protein>
    <submittedName>
        <fullName evidence="1">Uncharacterized protein</fullName>
    </submittedName>
</protein>